<feature type="region of interest" description="Disordered" evidence="2">
    <location>
        <begin position="703"/>
        <end position="730"/>
    </location>
</feature>
<evidence type="ECO:0000256" key="1">
    <source>
        <dbReference type="SAM" id="Coils"/>
    </source>
</evidence>
<dbReference type="GO" id="GO:0046983">
    <property type="term" value="F:protein dimerization activity"/>
    <property type="evidence" value="ECO:0007669"/>
    <property type="project" value="InterPro"/>
</dbReference>
<feature type="compositionally biased region" description="Polar residues" evidence="2">
    <location>
        <begin position="703"/>
        <end position="725"/>
    </location>
</feature>
<keyword evidence="1" id="KW-0175">Coiled coil</keyword>
<feature type="compositionally biased region" description="Basic and acidic residues" evidence="2">
    <location>
        <begin position="186"/>
        <end position="195"/>
    </location>
</feature>
<comment type="caution">
    <text evidence="4">The sequence shown here is derived from an EMBL/GenBank/DDBJ whole genome shotgun (WGS) entry which is preliminary data.</text>
</comment>
<feature type="domain" description="BHLH" evidence="3">
    <location>
        <begin position="849"/>
        <end position="902"/>
    </location>
</feature>
<feature type="region of interest" description="Disordered" evidence="2">
    <location>
        <begin position="178"/>
        <end position="205"/>
    </location>
</feature>
<feature type="region of interest" description="Disordered" evidence="2">
    <location>
        <begin position="562"/>
        <end position="649"/>
    </location>
</feature>
<dbReference type="Gene3D" id="4.10.280.10">
    <property type="entry name" value="Helix-loop-helix DNA-binding domain"/>
    <property type="match status" value="1"/>
</dbReference>
<feature type="region of interest" description="Disordered" evidence="2">
    <location>
        <begin position="1"/>
        <end position="37"/>
    </location>
</feature>
<dbReference type="OrthoDB" id="5344169at2759"/>
<protein>
    <recommendedName>
        <fullName evidence="3">BHLH domain-containing protein</fullName>
    </recommendedName>
</protein>
<keyword evidence="5" id="KW-1185">Reference proteome</keyword>
<dbReference type="InterPro" id="IPR011598">
    <property type="entry name" value="bHLH_dom"/>
</dbReference>
<proteinExistence type="predicted"/>
<dbReference type="Proteomes" id="UP000187455">
    <property type="component" value="Unassembled WGS sequence"/>
</dbReference>
<organism evidence="4 5">
    <name type="scientific">Smittium mucronatum</name>
    <dbReference type="NCBI Taxonomy" id="133383"/>
    <lineage>
        <taxon>Eukaryota</taxon>
        <taxon>Fungi</taxon>
        <taxon>Fungi incertae sedis</taxon>
        <taxon>Zoopagomycota</taxon>
        <taxon>Kickxellomycotina</taxon>
        <taxon>Harpellomycetes</taxon>
        <taxon>Harpellales</taxon>
        <taxon>Legeriomycetaceae</taxon>
        <taxon>Smittium</taxon>
    </lineage>
</organism>
<sequence>MNNPEFNLVSGPQIGDRGYDSESKNMDSSNLFSFDPTDSGACNDENGSFRNSMSSIFNHNDMVSHPNFGIIDPGNNLSDRSLSAAGHDNSSNFDFSIKLNPQEVGASNGRFSQNNSVFLESFISNFDNTESKDVNNQTVSESLKKNVESEYPPAVNMNDDYISKNVFEARRSDYFEKPTYNYNTENGEKIQDHSENSFSSNSRDNYLSNQSHNLLGPISTSVSVDNTYSNLYIDFNPHDKINFSRNNLNDQITSVIDNNSEHVHSNPNPSKLLTSNYKTEKLDGNNPVTPATILNLGKGSFNDSSLTSNGQLPNSTNSFKNGVPDLKLGNCSQFLFRNPVLFIFYLDNSANLGTKDNLDWLFYSSSNPGKNKAHNIAHNSQRFLESNGFNEFLKDSDIDQMNNSHTVFNSNIINHSAPPGQFAYFQQPPYMFIDSPALEIDAQKPYLNDGAKNQYRNNAFPSNLADNGSNIQNYKAGQTSTLMSQNAEFDSSVDNSVENSIKHSQSLIEIVNMTQNSFINLKDSTKDSNNKDKNVAAPLNSENMYGSVSEADGFDIISYSTSQSYSQKPPKKNTIKFDSSVNTKLKTPHDKSKSAHPMISNSTNPPSVDNKITDPSPRLLPKIFPRVHSRGKRSGNSISNNVAKSEKKLKKNPGIYSEILKPTPTSEFVNPFASGKLIVNSGDKFRNQVSNFNLGPSALIVPKTSNPNEKMQSSSAYSTTKTLNESDVDASMSPSINNDYIFSPIDHGANAVIPSTRDSGHSSINSSSGTIFNKNEATSLPSEDLNYSFKVNENKFSSNKIDSPDVSDYSADNIIEKLTNKSNYQNIVDGESERLGLSYPKEIYTKLISRRTVHKAAEQQRRDVQRCAFNKLKSVLPKISEDRKSTSKVSILNLAVKEIGTLKNTISEKDDQLSKLKEEIVELKKKIQNSNIDDP</sequence>
<feature type="compositionally biased region" description="Polar residues" evidence="2">
    <location>
        <begin position="634"/>
        <end position="643"/>
    </location>
</feature>
<dbReference type="STRING" id="133383.A0A1R0GY76"/>
<feature type="coiled-coil region" evidence="1">
    <location>
        <begin position="899"/>
        <end position="933"/>
    </location>
</feature>
<dbReference type="SMART" id="SM00353">
    <property type="entry name" value="HLH"/>
    <property type="match status" value="1"/>
</dbReference>
<feature type="compositionally biased region" description="Polar residues" evidence="2">
    <location>
        <begin position="576"/>
        <end position="585"/>
    </location>
</feature>
<dbReference type="InterPro" id="IPR036638">
    <property type="entry name" value="HLH_DNA-bd_sf"/>
</dbReference>
<accession>A0A1R0GY76</accession>
<gene>
    <name evidence="4" type="ORF">AYI68_g4053</name>
</gene>
<evidence type="ECO:0000313" key="5">
    <source>
        <dbReference type="Proteomes" id="UP000187455"/>
    </source>
</evidence>
<name>A0A1R0GY76_9FUNG</name>
<feature type="compositionally biased region" description="Polar residues" evidence="2">
    <location>
        <begin position="196"/>
        <end position="205"/>
    </location>
</feature>
<dbReference type="EMBL" id="LSSL01002123">
    <property type="protein sequence ID" value="OLY81837.1"/>
    <property type="molecule type" value="Genomic_DNA"/>
</dbReference>
<dbReference type="SUPFAM" id="SSF47459">
    <property type="entry name" value="HLH, helix-loop-helix DNA-binding domain"/>
    <property type="match status" value="1"/>
</dbReference>
<evidence type="ECO:0000256" key="2">
    <source>
        <dbReference type="SAM" id="MobiDB-lite"/>
    </source>
</evidence>
<dbReference type="Pfam" id="PF00010">
    <property type="entry name" value="HLH"/>
    <property type="match status" value="1"/>
</dbReference>
<dbReference type="AlphaFoldDB" id="A0A1R0GY76"/>
<evidence type="ECO:0000259" key="3">
    <source>
        <dbReference type="PROSITE" id="PS50888"/>
    </source>
</evidence>
<reference evidence="4 5" key="1">
    <citation type="journal article" date="2016" name="Mol. Biol. Evol.">
        <title>Genome-Wide Survey of Gut Fungi (Harpellales) Reveals the First Horizontally Transferred Ubiquitin Gene from a Mosquito Host.</title>
        <authorList>
            <person name="Wang Y."/>
            <person name="White M.M."/>
            <person name="Kvist S."/>
            <person name="Moncalvo J.M."/>
        </authorList>
    </citation>
    <scope>NUCLEOTIDE SEQUENCE [LARGE SCALE GENOMIC DNA]</scope>
    <source>
        <strain evidence="4 5">ALG-7-W6</strain>
    </source>
</reference>
<dbReference type="PROSITE" id="PS50888">
    <property type="entry name" value="BHLH"/>
    <property type="match status" value="1"/>
</dbReference>
<evidence type="ECO:0000313" key="4">
    <source>
        <dbReference type="EMBL" id="OLY81837.1"/>
    </source>
</evidence>